<evidence type="ECO:0000313" key="8">
    <source>
        <dbReference type="Proteomes" id="UP001143463"/>
    </source>
</evidence>
<reference evidence="7" key="1">
    <citation type="journal article" date="2014" name="Int. J. Syst. Evol. Microbiol.">
        <title>Complete genome sequence of Corynebacterium casei LMG S-19264T (=DSM 44701T), isolated from a smear-ripened cheese.</title>
        <authorList>
            <consortium name="US DOE Joint Genome Institute (JGI-PGF)"/>
            <person name="Walter F."/>
            <person name="Albersmeier A."/>
            <person name="Kalinowski J."/>
            <person name="Ruckert C."/>
        </authorList>
    </citation>
    <scope>NUCLEOTIDE SEQUENCE</scope>
    <source>
        <strain evidence="7">VKM Ac-1069</strain>
    </source>
</reference>
<feature type="domain" description="Lipopolysaccharide assembly protein A" evidence="6">
    <location>
        <begin position="42"/>
        <end position="92"/>
    </location>
</feature>
<keyword evidence="1" id="KW-1003">Cell membrane</keyword>
<dbReference type="EMBL" id="BSFQ01000018">
    <property type="protein sequence ID" value="GLL13039.1"/>
    <property type="molecule type" value="Genomic_DNA"/>
</dbReference>
<name>A0A9W6L6B4_9PSEU</name>
<keyword evidence="2 5" id="KW-0812">Transmembrane</keyword>
<evidence type="ECO:0000259" key="6">
    <source>
        <dbReference type="Pfam" id="PF06305"/>
    </source>
</evidence>
<dbReference type="Pfam" id="PF06305">
    <property type="entry name" value="LapA_dom"/>
    <property type="match status" value="1"/>
</dbReference>
<keyword evidence="3 5" id="KW-1133">Transmembrane helix</keyword>
<reference evidence="7" key="2">
    <citation type="submission" date="2023-01" db="EMBL/GenBank/DDBJ databases">
        <authorList>
            <person name="Sun Q."/>
            <person name="Evtushenko L."/>
        </authorList>
    </citation>
    <scope>NUCLEOTIDE SEQUENCE</scope>
    <source>
        <strain evidence="7">VKM Ac-1069</strain>
    </source>
</reference>
<evidence type="ECO:0000256" key="5">
    <source>
        <dbReference type="SAM" id="Phobius"/>
    </source>
</evidence>
<protein>
    <recommendedName>
        <fullName evidence="6">Lipopolysaccharide assembly protein A domain-containing protein</fullName>
    </recommendedName>
</protein>
<dbReference type="InterPro" id="IPR010445">
    <property type="entry name" value="LapA_dom"/>
</dbReference>
<evidence type="ECO:0000256" key="4">
    <source>
        <dbReference type="ARBA" id="ARBA00023136"/>
    </source>
</evidence>
<dbReference type="RefSeq" id="WP_197040532.1">
    <property type="nucleotide sequence ID" value="NZ_BAAAUZ010000006.1"/>
</dbReference>
<evidence type="ECO:0000256" key="2">
    <source>
        <dbReference type="ARBA" id="ARBA00022692"/>
    </source>
</evidence>
<comment type="caution">
    <text evidence="7">The sequence shown here is derived from an EMBL/GenBank/DDBJ whole genome shotgun (WGS) entry which is preliminary data.</text>
</comment>
<feature type="transmembrane region" description="Helical" evidence="5">
    <location>
        <begin position="22"/>
        <end position="41"/>
    </location>
</feature>
<keyword evidence="4 5" id="KW-0472">Membrane</keyword>
<proteinExistence type="predicted"/>
<feature type="transmembrane region" description="Helical" evidence="5">
    <location>
        <begin position="61"/>
        <end position="81"/>
    </location>
</feature>
<dbReference type="GO" id="GO:0005886">
    <property type="term" value="C:plasma membrane"/>
    <property type="evidence" value="ECO:0007669"/>
    <property type="project" value="InterPro"/>
</dbReference>
<dbReference type="AlphaFoldDB" id="A0A9W6L6B4"/>
<evidence type="ECO:0000256" key="3">
    <source>
        <dbReference type="ARBA" id="ARBA00022989"/>
    </source>
</evidence>
<gene>
    <name evidence="7" type="ORF">GCM10017577_41820</name>
</gene>
<evidence type="ECO:0000256" key="1">
    <source>
        <dbReference type="ARBA" id="ARBA00022475"/>
    </source>
</evidence>
<sequence length="94" mass="10227">MVEQTSPGSTTGAADGHGGARLSGGVIATLVGVGLLLVFMIQNTAPVTLHFLFWSWSWPLWLFTLVTALLGAVVWFGLGVLRRHRRRVARRASR</sequence>
<evidence type="ECO:0000313" key="7">
    <source>
        <dbReference type="EMBL" id="GLL13039.1"/>
    </source>
</evidence>
<organism evidence="7 8">
    <name type="scientific">Pseudonocardia halophobica</name>
    <dbReference type="NCBI Taxonomy" id="29401"/>
    <lineage>
        <taxon>Bacteria</taxon>
        <taxon>Bacillati</taxon>
        <taxon>Actinomycetota</taxon>
        <taxon>Actinomycetes</taxon>
        <taxon>Pseudonocardiales</taxon>
        <taxon>Pseudonocardiaceae</taxon>
        <taxon>Pseudonocardia</taxon>
    </lineage>
</organism>
<dbReference type="Proteomes" id="UP001143463">
    <property type="component" value="Unassembled WGS sequence"/>
</dbReference>
<accession>A0A9W6L6B4</accession>
<keyword evidence="8" id="KW-1185">Reference proteome</keyword>